<reference evidence="1" key="1">
    <citation type="submission" date="2021-03" db="EMBL/GenBank/DDBJ databases">
        <title>Evolutionary priming and transition to the ectomycorrhizal habit in an iconic lineage of mushroom-forming fungi: is preadaptation a requirement?</title>
        <authorList>
            <consortium name="DOE Joint Genome Institute"/>
            <person name="Looney B.P."/>
            <person name="Miyauchi S."/>
            <person name="Morin E."/>
            <person name="Drula E."/>
            <person name="Courty P.E."/>
            <person name="Chicoki N."/>
            <person name="Fauchery L."/>
            <person name="Kohler A."/>
            <person name="Kuo A."/>
            <person name="LaButti K."/>
            <person name="Pangilinan J."/>
            <person name="Lipzen A."/>
            <person name="Riley R."/>
            <person name="Andreopoulos W."/>
            <person name="He G."/>
            <person name="Johnson J."/>
            <person name="Barry K.W."/>
            <person name="Grigoriev I.V."/>
            <person name="Nagy L."/>
            <person name="Hibbett D."/>
            <person name="Henrissat B."/>
            <person name="Matheny P.B."/>
            <person name="Labbe J."/>
            <person name="Martin A.F."/>
        </authorList>
    </citation>
    <scope>NUCLEOTIDE SEQUENCE</scope>
    <source>
        <strain evidence="1">BPL698</strain>
    </source>
</reference>
<comment type="caution">
    <text evidence="1">The sequence shown here is derived from an EMBL/GenBank/DDBJ whole genome shotgun (WGS) entry which is preliminary data.</text>
</comment>
<protein>
    <submittedName>
        <fullName evidence="1">Splicing factor, Prp19-binding domain-containing protein</fullName>
    </submittedName>
</protein>
<keyword evidence="2" id="KW-1185">Reference proteome</keyword>
<dbReference type="EMBL" id="JAGFNK010000010">
    <property type="protein sequence ID" value="KAI9512288.1"/>
    <property type="molecule type" value="Genomic_DNA"/>
</dbReference>
<name>A0ACC0UL54_9AGAM</name>
<sequence>MTPTARKQAPRLARPAGRYWKGKAPKGAADLSSSDESDDEKEAPQEEGDIAFTGEQFLHAELGGEEEEDEEQERKENRTGRMGIALKNVNISKEGKVIIAGRQEVSRTEPEELSDETEETDGKATSQDETDGSSESESESEEEKPKVTFRPVFVPKRSRATVDKKQAFAEDSEESLRRKEIEAEERKKQSHDLVAESIRRELLEKEKEEEVVDVDDTDGIDPSGDFDAWRLRELARIKRDKEAEIAREQEREEVERRRALPEEQRLKEDLEHAKKSREEKPQAKQMFLQKYWHKGAFHQDQEILTRHNFTEATESTVDVSLLPQVMQVKNFGKRGRTKYTHLVDQDTTVGNGGFGGAGPVKAGGTGVDSGGCFLCGGPHMKKDCPQNIDALSGRPGTGPNAVPTGSRDDRRSWRGEDGSQPRQASERYSGQDRVGLKDDRDRRERYRPRSFERDGRRDNDRDRGRFSRNDDYGESWRERRRSRSRSVNSRNGGDDKRRRTQVRKRITTFPLTHMTELFDRNPPRRVKVAVVGSGLAGLTSAYLLSTAHQRADVHHSEGPVQYEVHIFEKADSLGMDSHSVSLTPPGETAEWRIDVPMRSFQGGYYPQLIALYTHLGVQFRHSDFSYSFSLVDKTPSPSHPVGHVEKDRQQPRLALHPTLIYGGASGRGGISVPTALKKVYTTLPHCTLRRAWAQLAFSFAFVLSAASLAFIFIRLQLLASPWLRGKDSKELSWVQWAELMTPRGQIARVTGLDTRWRTFMQDVCIPLFSAVCTAPRDDVENHPAEELLDFVWRTFMTHHYVVTHGVCDVVARLSSHIPASQIHLGFPTTALLPDRNCPRHVTIACGAGDDLALYPGFDHVILATQANHATPIIGAYARALEEQHQAVQAAVPAAQLSSCLSQFEYRQTVVVNHTDDSLLPVDPRDRRDLNLVTISTSHGSVQGKFVSANSTGLELPSTYAMTTHLLPRLAGKAAGKAILQTTNPTIAPRPGSILSVSRIERALLTRRSKAAVRSLCADEEDAVGVGALQGTARRELGDAAAGLWVVGSYVCHGIPLLEGCVVSAREIVERGVLRCEGGSVHGSPW</sequence>
<evidence type="ECO:0000313" key="1">
    <source>
        <dbReference type="EMBL" id="KAI9512288.1"/>
    </source>
</evidence>
<proteinExistence type="predicted"/>
<evidence type="ECO:0000313" key="2">
    <source>
        <dbReference type="Proteomes" id="UP001207468"/>
    </source>
</evidence>
<accession>A0ACC0UL54</accession>
<gene>
    <name evidence="1" type="ORF">F5148DRAFT_1297502</name>
</gene>
<dbReference type="Proteomes" id="UP001207468">
    <property type="component" value="Unassembled WGS sequence"/>
</dbReference>
<organism evidence="1 2">
    <name type="scientific">Russula earlei</name>
    <dbReference type="NCBI Taxonomy" id="71964"/>
    <lineage>
        <taxon>Eukaryota</taxon>
        <taxon>Fungi</taxon>
        <taxon>Dikarya</taxon>
        <taxon>Basidiomycota</taxon>
        <taxon>Agaricomycotina</taxon>
        <taxon>Agaricomycetes</taxon>
        <taxon>Russulales</taxon>
        <taxon>Russulaceae</taxon>
        <taxon>Russula</taxon>
    </lineage>
</organism>